<dbReference type="Pfam" id="PF09335">
    <property type="entry name" value="VTT_dom"/>
    <property type="match status" value="1"/>
</dbReference>
<organism evidence="2 3">
    <name type="scientific">Kushneria phosphatilytica</name>
    <dbReference type="NCBI Taxonomy" id="657387"/>
    <lineage>
        <taxon>Bacteria</taxon>
        <taxon>Pseudomonadati</taxon>
        <taxon>Pseudomonadota</taxon>
        <taxon>Gammaproteobacteria</taxon>
        <taxon>Oceanospirillales</taxon>
        <taxon>Halomonadaceae</taxon>
        <taxon>Kushneria</taxon>
    </lineage>
</organism>
<accession>A0A1S1NMZ4</accession>
<dbReference type="STRING" id="657387.BH688_11455"/>
<dbReference type="InterPro" id="IPR032816">
    <property type="entry name" value="VTT_dom"/>
</dbReference>
<keyword evidence="3" id="KW-1185">Reference proteome</keyword>
<protein>
    <submittedName>
        <fullName evidence="2">DedA family protein</fullName>
    </submittedName>
</protein>
<dbReference type="KEGG" id="kuy:FY550_15280"/>
<dbReference type="PANTHER" id="PTHR42709:SF11">
    <property type="entry name" value="DEDA FAMILY PROTEIN"/>
    <property type="match status" value="1"/>
</dbReference>
<dbReference type="OrthoDB" id="9130337at2"/>
<sequence length="203" mass="23067">MDWQHWQQRLGQRLSQWMDDPRAYWGLFLASIMETLIVPIPIETILLPWMVARPKKLWRLALVALLGNLTAACIGYALGAWAMNQFGDQLIQLFGGQAAFDQFDQRFSDNGFVAVLSIAIIPIPFQIAMLVAGSTGYSFVLFVLASLLARSVRYFGLALLVRFAGDRAREIWRRHERVMKLVLVVLVAAYLLYKLFGWWTGSG</sequence>
<dbReference type="InterPro" id="IPR051311">
    <property type="entry name" value="DedA_domain"/>
</dbReference>
<evidence type="ECO:0000313" key="3">
    <source>
        <dbReference type="Proteomes" id="UP000322553"/>
    </source>
</evidence>
<dbReference type="GO" id="GO:0005886">
    <property type="term" value="C:plasma membrane"/>
    <property type="evidence" value="ECO:0007669"/>
    <property type="project" value="TreeGrafter"/>
</dbReference>
<dbReference type="Proteomes" id="UP000322553">
    <property type="component" value="Chromosome"/>
</dbReference>
<dbReference type="EMBL" id="CP043420">
    <property type="protein sequence ID" value="QEL12363.1"/>
    <property type="molecule type" value="Genomic_DNA"/>
</dbReference>
<gene>
    <name evidence="2" type="ORF">FY550_15280</name>
</gene>
<dbReference type="PANTHER" id="PTHR42709">
    <property type="entry name" value="ALKALINE PHOSPHATASE LIKE PROTEIN"/>
    <property type="match status" value="1"/>
</dbReference>
<evidence type="ECO:0000313" key="2">
    <source>
        <dbReference type="EMBL" id="QEL12363.1"/>
    </source>
</evidence>
<reference evidence="2 3" key="1">
    <citation type="submission" date="2019-08" db="EMBL/GenBank/DDBJ databases">
        <title>Complete genome sequence of Kushneria sp. YCWA18, a halophilic phosphate-solubilizing bacterium isolated from Daqiao saltern in China.</title>
        <authorList>
            <person name="Du G.-X."/>
            <person name="Qu L.-Y."/>
        </authorList>
    </citation>
    <scope>NUCLEOTIDE SEQUENCE [LARGE SCALE GENOMIC DNA]</scope>
    <source>
        <strain evidence="2 3">YCWA18</strain>
    </source>
</reference>
<dbReference type="AlphaFoldDB" id="A0A1S1NMZ4"/>
<evidence type="ECO:0000259" key="1">
    <source>
        <dbReference type="Pfam" id="PF09335"/>
    </source>
</evidence>
<name>A0A1S1NMZ4_9GAMM</name>
<proteinExistence type="predicted"/>
<feature type="domain" description="VTT" evidence="1">
    <location>
        <begin position="56"/>
        <end position="161"/>
    </location>
</feature>
<dbReference type="RefSeq" id="WP_070979657.1">
    <property type="nucleotide sequence ID" value="NZ_CP043420.1"/>
</dbReference>